<dbReference type="EMBL" id="FNOM01000002">
    <property type="protein sequence ID" value="SDW45883.1"/>
    <property type="molecule type" value="Genomic_DNA"/>
</dbReference>
<sequence length="438" mass="47026">MRILFTNATILPCTPDMPVMEGAYLLVEGETILALGTGTPDVTADETLDLGGDILMPGMVNPHCHLAMTLFRGLGEDVDDRLFRYVLPMERKFVSPAMVRVGTALAALESIEAGVTTVADMYYYEAEVGRVLDRAGMRGIVGQTLADFNPPDHASMDEGFALVAALADEFAGHSRITASIAPHAPYSTGVPVMERIARWADDHQDVPVQIHLAEMTSENEWCATHHDMRPVQVVEAAGLLRPGLICAHCLHVTDDDIAAMADARVGVAHNARSNAKAGRGIAPVEAMRAAGIPVGIATDGPMSGNTLDLFAQFGPVSMFAKLLGKSRAPMPARDVIRMATIEGARVLGMDGSIGSLQPGKQADLIRIALDAPRMQPIYDHYATLVFSAMPSDVRDVMVAGRWLMRDRDVLTLERTQVMADAGQIATGFRAEMARIDAA</sequence>
<dbReference type="Pfam" id="PF01979">
    <property type="entry name" value="Amidohydro_1"/>
    <property type="match status" value="1"/>
</dbReference>
<dbReference type="Gene3D" id="2.30.40.10">
    <property type="entry name" value="Urease, subunit C, domain 1"/>
    <property type="match status" value="1"/>
</dbReference>
<dbReference type="STRING" id="564137.SAMN04488238_102130"/>
<dbReference type="PANTHER" id="PTHR43794">
    <property type="entry name" value="AMINOHYDROLASE SSNA-RELATED"/>
    <property type="match status" value="1"/>
</dbReference>
<dbReference type="InterPro" id="IPR050287">
    <property type="entry name" value="MTA/SAH_deaminase"/>
</dbReference>
<dbReference type="SUPFAM" id="SSF51338">
    <property type="entry name" value="Composite domain of metallo-dependent hydrolases"/>
    <property type="match status" value="2"/>
</dbReference>
<dbReference type="InterPro" id="IPR032466">
    <property type="entry name" value="Metal_Hydrolase"/>
</dbReference>
<accession>A0A1H2TPI2</accession>
<gene>
    <name evidence="4" type="ORF">SAMN04488238_102130</name>
</gene>
<evidence type="ECO:0000313" key="5">
    <source>
        <dbReference type="Proteomes" id="UP000198539"/>
    </source>
</evidence>
<keyword evidence="5" id="KW-1185">Reference proteome</keyword>
<evidence type="ECO:0000256" key="2">
    <source>
        <dbReference type="ARBA" id="ARBA00022801"/>
    </source>
</evidence>
<evidence type="ECO:0000259" key="3">
    <source>
        <dbReference type="Pfam" id="PF01979"/>
    </source>
</evidence>
<dbReference type="OrthoDB" id="9796020at2"/>
<proteinExistence type="inferred from homology"/>
<comment type="similarity">
    <text evidence="1">Belongs to the metallo-dependent hydrolases superfamily. ATZ/TRZ family.</text>
</comment>
<evidence type="ECO:0000256" key="1">
    <source>
        <dbReference type="ARBA" id="ARBA00006745"/>
    </source>
</evidence>
<dbReference type="Gene3D" id="3.20.20.140">
    <property type="entry name" value="Metal-dependent hydrolases"/>
    <property type="match status" value="1"/>
</dbReference>
<dbReference type="InterPro" id="IPR011059">
    <property type="entry name" value="Metal-dep_hydrolase_composite"/>
</dbReference>
<dbReference type="SUPFAM" id="SSF51556">
    <property type="entry name" value="Metallo-dependent hydrolases"/>
    <property type="match status" value="1"/>
</dbReference>
<dbReference type="GO" id="GO:0016810">
    <property type="term" value="F:hydrolase activity, acting on carbon-nitrogen (but not peptide) bonds"/>
    <property type="evidence" value="ECO:0007669"/>
    <property type="project" value="InterPro"/>
</dbReference>
<dbReference type="CDD" id="cd01298">
    <property type="entry name" value="ATZ_TRZ_like"/>
    <property type="match status" value="1"/>
</dbReference>
<dbReference type="RefSeq" id="WP_092885638.1">
    <property type="nucleotide sequence ID" value="NZ_CP061498.1"/>
</dbReference>
<protein>
    <submittedName>
        <fullName evidence="4">Cytosine/adenosine deaminase</fullName>
    </submittedName>
</protein>
<feature type="domain" description="Amidohydrolase-related" evidence="3">
    <location>
        <begin position="54"/>
        <end position="402"/>
    </location>
</feature>
<dbReference type="InterPro" id="IPR006680">
    <property type="entry name" value="Amidohydro-rel"/>
</dbReference>
<evidence type="ECO:0000313" key="4">
    <source>
        <dbReference type="EMBL" id="SDW45883.1"/>
    </source>
</evidence>
<reference evidence="4 5" key="1">
    <citation type="submission" date="2016-10" db="EMBL/GenBank/DDBJ databases">
        <authorList>
            <person name="de Groot N.N."/>
        </authorList>
    </citation>
    <scope>NUCLEOTIDE SEQUENCE [LARGE SCALE GENOMIC DNA]</scope>
    <source>
        <strain evidence="4 5">CGMCC 1.8894</strain>
    </source>
</reference>
<dbReference type="PANTHER" id="PTHR43794:SF11">
    <property type="entry name" value="AMIDOHYDROLASE-RELATED DOMAIN-CONTAINING PROTEIN"/>
    <property type="match status" value="1"/>
</dbReference>
<organism evidence="4 5">
    <name type="scientific">Roseicitreum antarcticum</name>
    <dbReference type="NCBI Taxonomy" id="564137"/>
    <lineage>
        <taxon>Bacteria</taxon>
        <taxon>Pseudomonadati</taxon>
        <taxon>Pseudomonadota</taxon>
        <taxon>Alphaproteobacteria</taxon>
        <taxon>Rhodobacterales</taxon>
        <taxon>Paracoccaceae</taxon>
        <taxon>Roseicitreum</taxon>
    </lineage>
</organism>
<dbReference type="Proteomes" id="UP000198539">
    <property type="component" value="Unassembled WGS sequence"/>
</dbReference>
<dbReference type="AlphaFoldDB" id="A0A1H2TPI2"/>
<name>A0A1H2TPI2_9RHOB</name>
<keyword evidence="2" id="KW-0378">Hydrolase</keyword>